<reference evidence="1" key="2">
    <citation type="submission" date="2021-04" db="EMBL/GenBank/DDBJ databases">
        <title>Genome-wide patterns of bracovirus chromosomal integration into multiple host tissues during parasitism.</title>
        <authorList>
            <person name="Chebbi M.A.C."/>
        </authorList>
    </citation>
    <scope>NUCLEOTIDE SEQUENCE</scope>
    <source>
        <tissue evidence="1">Whole body</tissue>
    </source>
</reference>
<proteinExistence type="predicted"/>
<reference evidence="1" key="1">
    <citation type="submission" date="2020-03" db="EMBL/GenBank/DDBJ databases">
        <authorList>
            <person name="Chebbi M.A."/>
            <person name="Drezen J.M."/>
        </authorList>
    </citation>
    <scope>NUCLEOTIDE SEQUENCE</scope>
    <source>
        <tissue evidence="1">Whole body</tissue>
    </source>
</reference>
<dbReference type="EMBL" id="JAAOIC020000035">
    <property type="protein sequence ID" value="KAG8039494.1"/>
    <property type="molecule type" value="Genomic_DNA"/>
</dbReference>
<dbReference type="AlphaFoldDB" id="A0A8J5R6Y8"/>
<accession>A0A8J5R6Y8</accession>
<evidence type="ECO:0000313" key="2">
    <source>
        <dbReference type="Proteomes" id="UP000729913"/>
    </source>
</evidence>
<gene>
    <name evidence="1" type="ORF">G9C98_008137</name>
</gene>
<name>A0A8J5R6Y8_9HYME</name>
<organism evidence="1 2">
    <name type="scientific">Cotesia typhae</name>
    <dbReference type="NCBI Taxonomy" id="2053667"/>
    <lineage>
        <taxon>Eukaryota</taxon>
        <taxon>Metazoa</taxon>
        <taxon>Ecdysozoa</taxon>
        <taxon>Arthropoda</taxon>
        <taxon>Hexapoda</taxon>
        <taxon>Insecta</taxon>
        <taxon>Pterygota</taxon>
        <taxon>Neoptera</taxon>
        <taxon>Endopterygota</taxon>
        <taxon>Hymenoptera</taxon>
        <taxon>Apocrita</taxon>
        <taxon>Ichneumonoidea</taxon>
        <taxon>Braconidae</taxon>
        <taxon>Microgastrinae</taxon>
        <taxon>Cotesia</taxon>
    </lineage>
</organism>
<sequence>MGEYVIQTGFDIQMGLCETMEEPILVGSALRSFGFVTSDCPPSPGVYGTDGFVIPTDTLPDDFPANQYLFIFEILFEEEKIIEIYEYIHIQ</sequence>
<dbReference type="OrthoDB" id="7688248at2759"/>
<comment type="caution">
    <text evidence="1">The sequence shown here is derived from an EMBL/GenBank/DDBJ whole genome shotgun (WGS) entry which is preliminary data.</text>
</comment>
<protein>
    <submittedName>
        <fullName evidence="1">Uncharacterized protein</fullName>
    </submittedName>
</protein>
<evidence type="ECO:0000313" key="1">
    <source>
        <dbReference type="EMBL" id="KAG8039494.1"/>
    </source>
</evidence>
<dbReference type="Proteomes" id="UP000729913">
    <property type="component" value="Unassembled WGS sequence"/>
</dbReference>
<keyword evidence="2" id="KW-1185">Reference proteome</keyword>